<dbReference type="STRING" id="1121301.SAMN02745912_00875"/>
<organism evidence="13 14">
    <name type="scientific">Paramaledivibacter caminithermalis (strain DSM 15212 / CIP 107654 / DViRD3)</name>
    <name type="common">Clostridium caminithermale</name>
    <dbReference type="NCBI Taxonomy" id="1121301"/>
    <lineage>
        <taxon>Bacteria</taxon>
        <taxon>Bacillati</taxon>
        <taxon>Bacillota</taxon>
        <taxon>Clostridia</taxon>
        <taxon>Peptostreptococcales</taxon>
        <taxon>Caminicellaceae</taxon>
        <taxon>Paramaledivibacter</taxon>
    </lineage>
</organism>
<dbReference type="OrthoDB" id="9804328at2"/>
<feature type="binding site" evidence="11">
    <location>
        <position position="287"/>
    </location>
    <ligand>
        <name>L-glutamine</name>
        <dbReference type="ChEBI" id="CHEBI:58359"/>
    </ligand>
</feature>
<dbReference type="Proteomes" id="UP000184465">
    <property type="component" value="Unassembled WGS sequence"/>
</dbReference>
<proteinExistence type="inferred from homology"/>
<dbReference type="PRINTS" id="PR00096">
    <property type="entry name" value="GATASE"/>
</dbReference>
<evidence type="ECO:0000256" key="6">
    <source>
        <dbReference type="ARBA" id="ARBA00022840"/>
    </source>
</evidence>
<comment type="pathway">
    <text evidence="2 11">Amino-acid biosynthesis; L-arginine biosynthesis; carbamoyl phosphate from bicarbonate: step 1/1.</text>
</comment>
<feature type="binding site" evidence="11">
    <location>
        <position position="220"/>
    </location>
    <ligand>
        <name>L-glutamine</name>
        <dbReference type="ChEBI" id="CHEBI:58359"/>
    </ligand>
</feature>
<comment type="similarity">
    <text evidence="3 11">Belongs to the CarA family.</text>
</comment>
<evidence type="ECO:0000256" key="4">
    <source>
        <dbReference type="ARBA" id="ARBA00022598"/>
    </source>
</evidence>
<dbReference type="InterPro" id="IPR002474">
    <property type="entry name" value="CarbamoylP_synth_ssu_N"/>
</dbReference>
<dbReference type="SUPFAM" id="SSF52317">
    <property type="entry name" value="Class I glutamine amidotransferase-like"/>
    <property type="match status" value="1"/>
</dbReference>
<dbReference type="SMART" id="SM01097">
    <property type="entry name" value="CPSase_sm_chain"/>
    <property type="match status" value="1"/>
</dbReference>
<dbReference type="PRINTS" id="PR00099">
    <property type="entry name" value="CPSGATASE"/>
</dbReference>
<dbReference type="HAMAP" id="MF_01209">
    <property type="entry name" value="CPSase_S_chain"/>
    <property type="match status" value="1"/>
</dbReference>
<keyword evidence="14" id="KW-1185">Reference proteome</keyword>
<feature type="domain" description="Carbamoyl-phosphate synthase small subunit N-terminal" evidence="12">
    <location>
        <begin position="1"/>
        <end position="131"/>
    </location>
</feature>
<dbReference type="GO" id="GO:0005524">
    <property type="term" value="F:ATP binding"/>
    <property type="evidence" value="ECO:0007669"/>
    <property type="project" value="UniProtKB-UniRule"/>
</dbReference>
<evidence type="ECO:0000259" key="12">
    <source>
        <dbReference type="SMART" id="SM01097"/>
    </source>
</evidence>
<feature type="active site" evidence="11">
    <location>
        <position position="330"/>
    </location>
</feature>
<evidence type="ECO:0000256" key="3">
    <source>
        <dbReference type="ARBA" id="ARBA00007800"/>
    </source>
</evidence>
<keyword evidence="11" id="KW-0055">Arginine biosynthesis</keyword>
<dbReference type="NCBIfam" id="TIGR01368">
    <property type="entry name" value="CPSaseIIsmall"/>
    <property type="match status" value="1"/>
</dbReference>
<dbReference type="EC" id="6.3.5.5" evidence="11"/>
<dbReference type="InterPro" id="IPR029062">
    <property type="entry name" value="Class_I_gatase-like"/>
</dbReference>
<dbReference type="GO" id="GO:0004088">
    <property type="term" value="F:carbamoyl-phosphate synthase (glutamine-hydrolyzing) activity"/>
    <property type="evidence" value="ECO:0007669"/>
    <property type="project" value="UniProtKB-UniRule"/>
</dbReference>
<reference evidence="13 14" key="1">
    <citation type="submission" date="2016-11" db="EMBL/GenBank/DDBJ databases">
        <authorList>
            <person name="Jaros S."/>
            <person name="Januszkiewicz K."/>
            <person name="Wedrychowicz H."/>
        </authorList>
    </citation>
    <scope>NUCLEOTIDE SEQUENCE [LARGE SCALE GENOMIC DNA]</scope>
    <source>
        <strain evidence="13 14">DSM 15212</strain>
    </source>
</reference>
<dbReference type="GO" id="GO:0006526">
    <property type="term" value="P:L-arginine biosynthetic process"/>
    <property type="evidence" value="ECO:0007669"/>
    <property type="project" value="UniProtKB-UniRule"/>
</dbReference>
<protein>
    <recommendedName>
        <fullName evidence="11">Carbamoyl phosphate synthase small chain</fullName>
        <ecNumber evidence="11">6.3.5.5</ecNumber>
    </recommendedName>
    <alternativeName>
        <fullName evidence="11">Carbamoyl phosphate synthetase glutamine chain</fullName>
    </alternativeName>
</protein>
<dbReference type="PROSITE" id="PS51273">
    <property type="entry name" value="GATASE_TYPE_1"/>
    <property type="match status" value="1"/>
</dbReference>
<dbReference type="UniPathway" id="UPA00070">
    <property type="reaction ID" value="UER00115"/>
</dbReference>
<dbReference type="GO" id="GO:0004359">
    <property type="term" value="F:glutaminase activity"/>
    <property type="evidence" value="ECO:0007669"/>
    <property type="project" value="RHEA"/>
</dbReference>
<evidence type="ECO:0000256" key="9">
    <source>
        <dbReference type="ARBA" id="ARBA00048816"/>
    </source>
</evidence>
<evidence type="ECO:0000256" key="2">
    <source>
        <dbReference type="ARBA" id="ARBA00005077"/>
    </source>
</evidence>
<feature type="binding site" evidence="11">
    <location>
        <position position="218"/>
    </location>
    <ligand>
        <name>L-glutamine</name>
        <dbReference type="ChEBI" id="CHEBI:58359"/>
    </ligand>
</feature>
<feature type="binding site" evidence="11">
    <location>
        <position position="246"/>
    </location>
    <ligand>
        <name>L-glutamine</name>
        <dbReference type="ChEBI" id="CHEBI:58359"/>
    </ligand>
</feature>
<evidence type="ECO:0000313" key="14">
    <source>
        <dbReference type="Proteomes" id="UP000184465"/>
    </source>
</evidence>
<dbReference type="CDD" id="cd01744">
    <property type="entry name" value="GATase1_CPSase"/>
    <property type="match status" value="1"/>
</dbReference>
<feature type="active site" evidence="11">
    <location>
        <position position="332"/>
    </location>
</feature>
<sequence>MKGNLIFEDGTIFEGEVFGYSSETVGEVVFNTGMTGYQEILTDPSYYGQIVVMTYPLIGNYGVNDDDVESLGPKVKGFVVREIYENFSNWRGIETLNDYLIKNKIVGLKDVDTRALTKFLRDKGTMAGKIIIDRKKNDADNEDIKKFNNSRAVDKVTTGYTYTLKPLLPKVAVLDFGIKKNILDSLIKRNIELTIYPANTSPEKILENNPDGIFLSNGPGDPAELTEIIENIKKLIGKKPIFGICLGHQLISLALGGKTTRLKYGHRGTNHPVKDLLKDRVYITSQNHGYVVQEDSLNKEELQITHINLNDGSIEGIRHKNLPLFSVQFHPEASPGPQDTAYLFEEFLKML</sequence>
<dbReference type="UniPathway" id="UPA00068">
    <property type="reaction ID" value="UER00171"/>
</dbReference>
<feature type="binding site" evidence="11">
    <location>
        <position position="249"/>
    </location>
    <ligand>
        <name>L-glutamine</name>
        <dbReference type="ChEBI" id="CHEBI:58359"/>
    </ligand>
</feature>
<keyword evidence="6 11" id="KW-0067">ATP-binding</keyword>
<dbReference type="GO" id="GO:0006541">
    <property type="term" value="P:glutamine metabolic process"/>
    <property type="evidence" value="ECO:0007669"/>
    <property type="project" value="InterPro"/>
</dbReference>
<feature type="region of interest" description="CPSase" evidence="11">
    <location>
        <begin position="1"/>
        <end position="169"/>
    </location>
</feature>
<feature type="binding site" evidence="11">
    <location>
        <position position="290"/>
    </location>
    <ligand>
        <name>L-glutamine</name>
        <dbReference type="ChEBI" id="CHEBI:58359"/>
    </ligand>
</feature>
<comment type="catalytic activity">
    <reaction evidence="10 11">
        <text>L-glutamine + H2O = L-glutamate + NH4(+)</text>
        <dbReference type="Rhea" id="RHEA:15889"/>
        <dbReference type="ChEBI" id="CHEBI:15377"/>
        <dbReference type="ChEBI" id="CHEBI:28938"/>
        <dbReference type="ChEBI" id="CHEBI:29985"/>
        <dbReference type="ChEBI" id="CHEBI:58359"/>
    </reaction>
</comment>
<evidence type="ECO:0000256" key="7">
    <source>
        <dbReference type="ARBA" id="ARBA00022962"/>
    </source>
</evidence>
<evidence type="ECO:0000313" key="13">
    <source>
        <dbReference type="EMBL" id="SHJ72968.1"/>
    </source>
</evidence>
<feature type="binding site" evidence="11">
    <location>
        <position position="45"/>
    </location>
    <ligand>
        <name>L-glutamine</name>
        <dbReference type="ChEBI" id="CHEBI:58359"/>
    </ligand>
</feature>
<comment type="function">
    <text evidence="11">Small subunit of the glutamine-dependent carbamoyl phosphate synthetase (CPSase). CPSase catalyzes the formation of carbamoyl phosphate from the ammonia moiety of glutamine, carbonate, and phosphate donated by ATP, constituting the first step of 2 biosynthetic pathways, one leading to arginine and/or urea and the other to pyrimidine nucleotides. The small subunit (glutamine amidotransferase) binds and cleaves glutamine to supply the large subunit with the substrate ammonia.</text>
</comment>
<keyword evidence="8 11" id="KW-0665">Pyrimidine biosynthesis</keyword>
<evidence type="ECO:0000256" key="1">
    <source>
        <dbReference type="ARBA" id="ARBA00004812"/>
    </source>
</evidence>
<evidence type="ECO:0000256" key="11">
    <source>
        <dbReference type="HAMAP-Rule" id="MF_01209"/>
    </source>
</evidence>
<comment type="pathway">
    <text evidence="1 11">Pyrimidine metabolism; UMP biosynthesis via de novo pathway; (S)-dihydroorotate from bicarbonate: step 1/3.</text>
</comment>
<keyword evidence="4 11" id="KW-0436">Ligase</keyword>
<dbReference type="FunFam" id="3.50.30.20:FF:000001">
    <property type="entry name" value="Carbamoyl-phosphate synthase small chain"/>
    <property type="match status" value="1"/>
</dbReference>
<dbReference type="EMBL" id="FRAG01000007">
    <property type="protein sequence ID" value="SHJ72968.1"/>
    <property type="molecule type" value="Genomic_DNA"/>
</dbReference>
<evidence type="ECO:0000256" key="10">
    <source>
        <dbReference type="ARBA" id="ARBA00049285"/>
    </source>
</evidence>
<dbReference type="PRINTS" id="PR00097">
    <property type="entry name" value="ANTSNTHASEII"/>
</dbReference>
<dbReference type="Gene3D" id="3.40.50.880">
    <property type="match status" value="1"/>
</dbReference>
<comment type="catalytic activity">
    <reaction evidence="9 11">
        <text>hydrogencarbonate + L-glutamine + 2 ATP + H2O = carbamoyl phosphate + L-glutamate + 2 ADP + phosphate + 2 H(+)</text>
        <dbReference type="Rhea" id="RHEA:18633"/>
        <dbReference type="ChEBI" id="CHEBI:15377"/>
        <dbReference type="ChEBI" id="CHEBI:15378"/>
        <dbReference type="ChEBI" id="CHEBI:17544"/>
        <dbReference type="ChEBI" id="CHEBI:29985"/>
        <dbReference type="ChEBI" id="CHEBI:30616"/>
        <dbReference type="ChEBI" id="CHEBI:43474"/>
        <dbReference type="ChEBI" id="CHEBI:58228"/>
        <dbReference type="ChEBI" id="CHEBI:58359"/>
        <dbReference type="ChEBI" id="CHEBI:456216"/>
        <dbReference type="EC" id="6.3.5.5"/>
    </reaction>
</comment>
<dbReference type="InterPro" id="IPR036480">
    <property type="entry name" value="CarbP_synth_ssu_N_sf"/>
</dbReference>
<dbReference type="InterPro" id="IPR035686">
    <property type="entry name" value="CPSase_GATase1"/>
</dbReference>
<dbReference type="Pfam" id="PF00988">
    <property type="entry name" value="CPSase_sm_chain"/>
    <property type="match status" value="1"/>
</dbReference>
<comment type="subunit">
    <text evidence="11">Composed of two chains; the small (or glutamine) chain promotes the hydrolysis of glutamine to ammonia, which is used by the large (or ammonia) chain to synthesize carbamoyl phosphate. Tetramer of heterodimers (alpha,beta)4.</text>
</comment>
<dbReference type="PANTHER" id="PTHR43418">
    <property type="entry name" value="MULTIFUNCTIONAL TRYPTOPHAN BIOSYNTHESIS PROTEIN-RELATED"/>
    <property type="match status" value="1"/>
</dbReference>
<feature type="binding site" evidence="11">
    <location>
        <position position="289"/>
    </location>
    <ligand>
        <name>L-glutamine</name>
        <dbReference type="ChEBI" id="CHEBI:58359"/>
    </ligand>
</feature>
<dbReference type="InterPro" id="IPR006274">
    <property type="entry name" value="CarbamoylP_synth_ssu"/>
</dbReference>
<gene>
    <name evidence="11" type="primary">carA</name>
    <name evidence="13" type="ORF">SAMN02745912_00875</name>
</gene>
<dbReference type="GO" id="GO:0044205">
    <property type="term" value="P:'de novo' UMP biosynthetic process"/>
    <property type="evidence" value="ECO:0007669"/>
    <property type="project" value="UniProtKB-UniRule"/>
</dbReference>
<dbReference type="NCBIfam" id="NF009475">
    <property type="entry name" value="PRK12838.1"/>
    <property type="match status" value="1"/>
</dbReference>
<keyword evidence="11" id="KW-0028">Amino-acid biosynthesis</keyword>
<evidence type="ECO:0000256" key="8">
    <source>
        <dbReference type="ARBA" id="ARBA00022975"/>
    </source>
</evidence>
<evidence type="ECO:0000256" key="5">
    <source>
        <dbReference type="ARBA" id="ARBA00022741"/>
    </source>
</evidence>
<dbReference type="InterPro" id="IPR050472">
    <property type="entry name" value="Anth_synth/Amidotransfase"/>
</dbReference>
<name>A0A1M6LP50_PARC5</name>
<accession>A0A1M6LP50</accession>
<dbReference type="Pfam" id="PF00117">
    <property type="entry name" value="GATase"/>
    <property type="match status" value="1"/>
</dbReference>
<keyword evidence="5 11" id="KW-0547">Nucleotide-binding</keyword>
<feature type="active site" description="Nucleophile" evidence="11">
    <location>
        <position position="245"/>
    </location>
</feature>
<dbReference type="Gene3D" id="3.50.30.20">
    <property type="entry name" value="Carbamoyl-phosphate synthase small subunit, N-terminal domain"/>
    <property type="match status" value="1"/>
</dbReference>
<dbReference type="PANTHER" id="PTHR43418:SF7">
    <property type="entry name" value="CARBAMOYL-PHOSPHATE SYNTHASE SMALL CHAIN"/>
    <property type="match status" value="1"/>
</dbReference>
<dbReference type="GO" id="GO:0006207">
    <property type="term" value="P:'de novo' pyrimidine nucleobase biosynthetic process"/>
    <property type="evidence" value="ECO:0007669"/>
    <property type="project" value="InterPro"/>
</dbReference>
<dbReference type="SUPFAM" id="SSF52021">
    <property type="entry name" value="Carbamoyl phosphate synthetase, small subunit N-terminal domain"/>
    <property type="match status" value="1"/>
</dbReference>
<dbReference type="AlphaFoldDB" id="A0A1M6LP50"/>
<keyword evidence="7 11" id="KW-0315">Glutamine amidotransferase</keyword>
<dbReference type="RefSeq" id="WP_073147354.1">
    <property type="nucleotide sequence ID" value="NZ_FRAG01000007.1"/>
</dbReference>
<dbReference type="InterPro" id="IPR017926">
    <property type="entry name" value="GATASE"/>
</dbReference>